<dbReference type="EMBL" id="CP012109">
    <property type="protein sequence ID" value="AKQ68307.1"/>
    <property type="molecule type" value="Genomic_DNA"/>
</dbReference>
<evidence type="ECO:0000313" key="2">
    <source>
        <dbReference type="EMBL" id="AKQ68307.1"/>
    </source>
</evidence>
<organism evidence="2 3">
    <name type="scientific">Pseudomyxococcus hansupus</name>
    <dbReference type="NCBI Taxonomy" id="1297742"/>
    <lineage>
        <taxon>Bacteria</taxon>
        <taxon>Pseudomonadati</taxon>
        <taxon>Myxococcota</taxon>
        <taxon>Myxococcia</taxon>
        <taxon>Myxococcales</taxon>
        <taxon>Cystobacterineae</taxon>
        <taxon>Myxococcaceae</taxon>
        <taxon>Pseudomyxococcus</taxon>
    </lineage>
</organism>
<dbReference type="OrthoDB" id="9784548at2"/>
<dbReference type="Proteomes" id="UP000009026">
    <property type="component" value="Chromosome"/>
</dbReference>
<proteinExistence type="predicted"/>
<dbReference type="AlphaFoldDB" id="A0A0H4XJ59"/>
<sequence length="488" mass="54103">MMLLSLLLAAAPPLLLEPDAGTANRLHPRRVTASSFLENGWNTHEQNYLPLYIADEDPATAWVEGVKGRGEGESLEWWGPTLTKAKRYRLFLRNGYQKSAKLFRANARPRKVRFEPMVQGETGAQTTGTPLEVELKDVQGWQEVRLPVPAKVEGVRLTLVTTYPGSKYEDTCLSDLRVYVEGDDPYRPEAEAAAFEKVRAFAFERKQAAARTDTGSKVAWAPRFEEEFLWSQSRDWARETPVQVFARFPDEETHRAALAVARETAALFHKVDLQADASEARKSWTRVSSIDDGAQQALARTALSTVNDEGLIEAAGLFHLGDASFTEDDSAQERMQESLEEARANEAHATRSCIEACAKRNDGEAYGCQSECEYDPSVTATQKAVAESQQQFKSGEFVQGSTTEPTAVLRGLTRESGNREVHRTFRQSLVRYTGKKASAVLVSEDGGGILSVHVLEWAKVGGKERIASITSFRVVLGSLRVVRYRPAA</sequence>
<protein>
    <recommendedName>
        <fullName evidence="1">NAD glycohydrolase translocation F5/8 type C domain-containing protein</fullName>
    </recommendedName>
</protein>
<dbReference type="RefSeq" id="WP_002633097.1">
    <property type="nucleotide sequence ID" value="NZ_CP012109.1"/>
</dbReference>
<reference evidence="2 3" key="1">
    <citation type="journal article" date="2016" name="PLoS ONE">
        <title>Complete Genome Sequence and Comparative Genomics of a Novel Myxobacterium Myxococcus hansupus.</title>
        <authorList>
            <person name="Sharma G."/>
            <person name="Narwani T."/>
            <person name="Subramanian S."/>
        </authorList>
    </citation>
    <scope>NUCLEOTIDE SEQUENCE [LARGE SCALE GENOMIC DNA]</scope>
    <source>
        <strain evidence="3">mixupus</strain>
    </source>
</reference>
<dbReference type="PATRIC" id="fig|1297742.4.peg.5298"/>
<accession>A0A0H4XJ59</accession>
<feature type="domain" description="NAD glycohydrolase translocation F5/8 type C" evidence="1">
    <location>
        <begin position="30"/>
        <end position="178"/>
    </location>
</feature>
<dbReference type="STRING" id="1297742.A176_005219"/>
<evidence type="ECO:0000259" key="1">
    <source>
        <dbReference type="Pfam" id="PF25302"/>
    </source>
</evidence>
<evidence type="ECO:0000313" key="3">
    <source>
        <dbReference type="Proteomes" id="UP000009026"/>
    </source>
</evidence>
<keyword evidence="3" id="KW-1185">Reference proteome</keyword>
<dbReference type="InterPro" id="IPR057561">
    <property type="entry name" value="NADase_transloc"/>
</dbReference>
<gene>
    <name evidence="2" type="ORF">A176_005219</name>
</gene>
<dbReference type="KEGG" id="mym:A176_005219"/>
<name>A0A0H4XJ59_9BACT</name>
<dbReference type="NCBIfam" id="NF047619">
    <property type="entry name" value="NADase_discoid"/>
    <property type="match status" value="1"/>
</dbReference>
<dbReference type="Pfam" id="PF25302">
    <property type="entry name" value="NADase_transloc"/>
    <property type="match status" value="1"/>
</dbReference>
<dbReference type="eggNOG" id="COG2304">
    <property type="taxonomic scope" value="Bacteria"/>
</dbReference>